<sequence length="31" mass="3969">MQRYMVQNLQIKHYPRKWIKDTNEECNDTWV</sequence>
<reference evidence="1 2" key="1">
    <citation type="submission" date="2015-01" db="EMBL/GenBank/DDBJ databases">
        <title>Evolution of Trichinella species and genotypes.</title>
        <authorList>
            <person name="Korhonen P.K."/>
            <person name="Edoardo P."/>
            <person name="Giuseppe L.R."/>
            <person name="Gasser R.B."/>
        </authorList>
    </citation>
    <scope>NUCLEOTIDE SEQUENCE [LARGE SCALE GENOMIC DNA]</scope>
    <source>
        <strain evidence="1">ISS1029</strain>
    </source>
</reference>
<dbReference type="EMBL" id="JYDP01007047">
    <property type="protein sequence ID" value="KRY80139.1"/>
    <property type="molecule type" value="Genomic_DNA"/>
</dbReference>
<proteinExistence type="predicted"/>
<gene>
    <name evidence="1" type="ORF">T11_6913</name>
</gene>
<name>A0A0V1F2C3_9BILA</name>
<comment type="caution">
    <text evidence="1">The sequence shown here is derived from an EMBL/GenBank/DDBJ whole genome shotgun (WGS) entry which is preliminary data.</text>
</comment>
<evidence type="ECO:0000313" key="2">
    <source>
        <dbReference type="Proteomes" id="UP000055024"/>
    </source>
</evidence>
<feature type="non-terminal residue" evidence="1">
    <location>
        <position position="31"/>
    </location>
</feature>
<evidence type="ECO:0000313" key="1">
    <source>
        <dbReference type="EMBL" id="KRY80139.1"/>
    </source>
</evidence>
<accession>A0A0V1F2C3</accession>
<dbReference type="Proteomes" id="UP000055024">
    <property type="component" value="Unassembled WGS sequence"/>
</dbReference>
<keyword evidence="2" id="KW-1185">Reference proteome</keyword>
<dbReference type="OrthoDB" id="5933806at2759"/>
<dbReference type="AlphaFoldDB" id="A0A0V1F2C3"/>
<protein>
    <submittedName>
        <fullName evidence="1">Uncharacterized protein</fullName>
    </submittedName>
</protein>
<organism evidence="1 2">
    <name type="scientific">Trichinella zimbabwensis</name>
    <dbReference type="NCBI Taxonomy" id="268475"/>
    <lineage>
        <taxon>Eukaryota</taxon>
        <taxon>Metazoa</taxon>
        <taxon>Ecdysozoa</taxon>
        <taxon>Nematoda</taxon>
        <taxon>Enoplea</taxon>
        <taxon>Dorylaimia</taxon>
        <taxon>Trichinellida</taxon>
        <taxon>Trichinellidae</taxon>
        <taxon>Trichinella</taxon>
    </lineage>
</organism>